<dbReference type="InterPro" id="IPR036875">
    <property type="entry name" value="Znf_CCHC_sf"/>
</dbReference>
<proteinExistence type="predicted"/>
<protein>
    <recommendedName>
        <fullName evidence="4">CCHC-type domain-containing protein</fullName>
    </recommendedName>
</protein>
<accession>A0AAE8SW83</accession>
<dbReference type="Pfam" id="PF10175">
    <property type="entry name" value="MPP6"/>
    <property type="match status" value="1"/>
</dbReference>
<organism evidence="2 3">
    <name type="scientific">Cephalotrichum gorgonifer</name>
    <dbReference type="NCBI Taxonomy" id="2041049"/>
    <lineage>
        <taxon>Eukaryota</taxon>
        <taxon>Fungi</taxon>
        <taxon>Dikarya</taxon>
        <taxon>Ascomycota</taxon>
        <taxon>Pezizomycotina</taxon>
        <taxon>Sordariomycetes</taxon>
        <taxon>Hypocreomycetidae</taxon>
        <taxon>Microascales</taxon>
        <taxon>Microascaceae</taxon>
        <taxon>Cephalotrichum</taxon>
    </lineage>
</organism>
<comment type="caution">
    <text evidence="2">The sequence shown here is derived from an EMBL/GenBank/DDBJ whole genome shotgun (WGS) entry which is preliminary data.</text>
</comment>
<feature type="compositionally biased region" description="Acidic residues" evidence="1">
    <location>
        <begin position="129"/>
        <end position="140"/>
    </location>
</feature>
<sequence length="272" mass="28726">MASTPTTPKPSAVSSRLLSMKFMQRAAATEPPTSSSTESSSAKRRKLAHHPSPSPSGAHPSDDPFSNENVRAAMVEVESKRAAAVERRAAELEEARWIIDAPALSGKGKRPLNVVYVGYGDIDRAGGEAEGEVDGEEGEAAEGREDKVQSGRRVTGNYRRKEDKANENKGTGSDSDTDDSDDDDESDSDGTPRRPRSAKKERIGQAQDKRKAEVKLSRLVSISSGGALPGGGSTKSMKCYGCGGMGHKATSAECPKNKKGGASAGARKRHAN</sequence>
<evidence type="ECO:0008006" key="4">
    <source>
        <dbReference type="Google" id="ProtNLM"/>
    </source>
</evidence>
<dbReference type="GO" id="GO:0008270">
    <property type="term" value="F:zinc ion binding"/>
    <property type="evidence" value="ECO:0007669"/>
    <property type="project" value="InterPro"/>
</dbReference>
<evidence type="ECO:0000313" key="2">
    <source>
        <dbReference type="EMBL" id="SPO02732.1"/>
    </source>
</evidence>
<evidence type="ECO:0000313" key="3">
    <source>
        <dbReference type="Proteomes" id="UP001187682"/>
    </source>
</evidence>
<feature type="region of interest" description="Disordered" evidence="1">
    <location>
        <begin position="1"/>
        <end position="72"/>
    </location>
</feature>
<feature type="region of interest" description="Disordered" evidence="1">
    <location>
        <begin position="124"/>
        <end position="234"/>
    </location>
</feature>
<dbReference type="SUPFAM" id="SSF57756">
    <property type="entry name" value="Retrovirus zinc finger-like domains"/>
    <property type="match status" value="1"/>
</dbReference>
<feature type="compositionally biased region" description="Basic and acidic residues" evidence="1">
    <location>
        <begin position="198"/>
        <end position="216"/>
    </location>
</feature>
<name>A0AAE8SW83_9PEZI</name>
<feature type="compositionally biased region" description="Low complexity" evidence="1">
    <location>
        <begin position="26"/>
        <end position="40"/>
    </location>
</feature>
<keyword evidence="3" id="KW-1185">Reference proteome</keyword>
<gene>
    <name evidence="2" type="ORF">DNG_05407</name>
</gene>
<feature type="compositionally biased region" description="Acidic residues" evidence="1">
    <location>
        <begin position="175"/>
        <end position="188"/>
    </location>
</feature>
<dbReference type="EMBL" id="ONZQ02000007">
    <property type="protein sequence ID" value="SPO02732.1"/>
    <property type="molecule type" value="Genomic_DNA"/>
</dbReference>
<dbReference type="Proteomes" id="UP001187682">
    <property type="component" value="Unassembled WGS sequence"/>
</dbReference>
<feature type="region of interest" description="Disordered" evidence="1">
    <location>
        <begin position="246"/>
        <end position="272"/>
    </location>
</feature>
<reference evidence="2" key="1">
    <citation type="submission" date="2018-03" db="EMBL/GenBank/DDBJ databases">
        <authorList>
            <person name="Guldener U."/>
        </authorList>
    </citation>
    <scope>NUCLEOTIDE SEQUENCE</scope>
</reference>
<evidence type="ECO:0000256" key="1">
    <source>
        <dbReference type="SAM" id="MobiDB-lite"/>
    </source>
</evidence>
<dbReference type="GO" id="GO:0003676">
    <property type="term" value="F:nucleic acid binding"/>
    <property type="evidence" value="ECO:0007669"/>
    <property type="project" value="InterPro"/>
</dbReference>
<dbReference type="AlphaFoldDB" id="A0AAE8SW83"/>